<dbReference type="AlphaFoldDB" id="A0A1M3T6P3"/>
<feature type="region of interest" description="Disordered" evidence="1">
    <location>
        <begin position="1"/>
        <end position="40"/>
    </location>
</feature>
<dbReference type="Proteomes" id="UP000184063">
    <property type="component" value="Unassembled WGS sequence"/>
</dbReference>
<sequence>MKGSSPVSHSTEMGDGNNKEVLGGTREGPVFGGTKGRRETRSQRGLVRAWRYQVGGRTLLSRHSVIQFQLPLEFHRKMPTGPRGNLLSKYLTAPNSLLTTIYESGPCFFQWDGCRTTQWSASVIHFYSFSLFSNPSKFPIFQYFFFKFPLLVFAPHCRGLVHSQQAKSIPS</sequence>
<name>A0A1M3T6P3_ASPLC</name>
<proteinExistence type="predicted"/>
<feature type="compositionally biased region" description="Polar residues" evidence="1">
    <location>
        <begin position="1"/>
        <end position="11"/>
    </location>
</feature>
<evidence type="ECO:0000256" key="1">
    <source>
        <dbReference type="SAM" id="MobiDB-lite"/>
    </source>
</evidence>
<protein>
    <submittedName>
        <fullName evidence="2">Uncharacterized protein</fullName>
    </submittedName>
</protein>
<organism evidence="2 3">
    <name type="scientific">Aspergillus luchuensis (strain CBS 106.47)</name>
    <dbReference type="NCBI Taxonomy" id="1137211"/>
    <lineage>
        <taxon>Eukaryota</taxon>
        <taxon>Fungi</taxon>
        <taxon>Dikarya</taxon>
        <taxon>Ascomycota</taxon>
        <taxon>Pezizomycotina</taxon>
        <taxon>Eurotiomycetes</taxon>
        <taxon>Eurotiomycetidae</taxon>
        <taxon>Eurotiales</taxon>
        <taxon>Aspergillaceae</taxon>
        <taxon>Aspergillus</taxon>
        <taxon>Aspergillus subgen. Circumdati</taxon>
    </lineage>
</organism>
<dbReference type="VEuPathDB" id="FungiDB:ASPFODRAFT_356717"/>
<dbReference type="EMBL" id="KV878248">
    <property type="protein sequence ID" value="OJZ82437.1"/>
    <property type="molecule type" value="Genomic_DNA"/>
</dbReference>
<reference evidence="3" key="1">
    <citation type="journal article" date="2017" name="Genome Biol.">
        <title>Comparative genomics reveals high biological diversity and specific adaptations in the industrially and medically important fungal genus Aspergillus.</title>
        <authorList>
            <person name="de Vries R.P."/>
            <person name="Riley R."/>
            <person name="Wiebenga A."/>
            <person name="Aguilar-Osorio G."/>
            <person name="Amillis S."/>
            <person name="Uchima C.A."/>
            <person name="Anderluh G."/>
            <person name="Asadollahi M."/>
            <person name="Askin M."/>
            <person name="Barry K."/>
            <person name="Battaglia E."/>
            <person name="Bayram O."/>
            <person name="Benocci T."/>
            <person name="Braus-Stromeyer S.A."/>
            <person name="Caldana C."/>
            <person name="Canovas D."/>
            <person name="Cerqueira G.C."/>
            <person name="Chen F."/>
            <person name="Chen W."/>
            <person name="Choi C."/>
            <person name="Clum A."/>
            <person name="Dos Santos R.A."/>
            <person name="Damasio A.R."/>
            <person name="Diallinas G."/>
            <person name="Emri T."/>
            <person name="Fekete E."/>
            <person name="Flipphi M."/>
            <person name="Freyberg S."/>
            <person name="Gallo A."/>
            <person name="Gournas C."/>
            <person name="Habgood R."/>
            <person name="Hainaut M."/>
            <person name="Harispe M.L."/>
            <person name="Henrissat B."/>
            <person name="Hilden K.S."/>
            <person name="Hope R."/>
            <person name="Hossain A."/>
            <person name="Karabika E."/>
            <person name="Karaffa L."/>
            <person name="Karanyi Z."/>
            <person name="Krasevec N."/>
            <person name="Kuo A."/>
            <person name="Kusch H."/>
            <person name="LaButti K."/>
            <person name="Lagendijk E.L."/>
            <person name="Lapidus A."/>
            <person name="Levasseur A."/>
            <person name="Lindquist E."/>
            <person name="Lipzen A."/>
            <person name="Logrieco A.F."/>
            <person name="MacCabe A."/>
            <person name="Maekelae M.R."/>
            <person name="Malavazi I."/>
            <person name="Melin P."/>
            <person name="Meyer V."/>
            <person name="Mielnichuk N."/>
            <person name="Miskei M."/>
            <person name="Molnar A.P."/>
            <person name="Mule G."/>
            <person name="Ngan C.Y."/>
            <person name="Orejas M."/>
            <person name="Orosz E."/>
            <person name="Ouedraogo J.P."/>
            <person name="Overkamp K.M."/>
            <person name="Park H.-S."/>
            <person name="Perrone G."/>
            <person name="Piumi F."/>
            <person name="Punt P.J."/>
            <person name="Ram A.F."/>
            <person name="Ramon A."/>
            <person name="Rauscher S."/>
            <person name="Record E."/>
            <person name="Riano-Pachon D.M."/>
            <person name="Robert V."/>
            <person name="Roehrig J."/>
            <person name="Ruller R."/>
            <person name="Salamov A."/>
            <person name="Salih N.S."/>
            <person name="Samson R.A."/>
            <person name="Sandor E."/>
            <person name="Sanguinetti M."/>
            <person name="Schuetze T."/>
            <person name="Sepcic K."/>
            <person name="Shelest E."/>
            <person name="Sherlock G."/>
            <person name="Sophianopoulou V."/>
            <person name="Squina F.M."/>
            <person name="Sun H."/>
            <person name="Susca A."/>
            <person name="Todd R.B."/>
            <person name="Tsang A."/>
            <person name="Unkles S.E."/>
            <person name="van de Wiele N."/>
            <person name="van Rossen-Uffink D."/>
            <person name="Oliveira J.V."/>
            <person name="Vesth T.C."/>
            <person name="Visser J."/>
            <person name="Yu J.-H."/>
            <person name="Zhou M."/>
            <person name="Andersen M.R."/>
            <person name="Archer D.B."/>
            <person name="Baker S.E."/>
            <person name="Benoit I."/>
            <person name="Brakhage A.A."/>
            <person name="Braus G.H."/>
            <person name="Fischer R."/>
            <person name="Frisvad J.C."/>
            <person name="Goldman G.H."/>
            <person name="Houbraken J."/>
            <person name="Oakley B."/>
            <person name="Pocsi I."/>
            <person name="Scazzocchio C."/>
            <person name="Seiboth B."/>
            <person name="vanKuyk P.A."/>
            <person name="Wortman J."/>
            <person name="Dyer P.S."/>
            <person name="Grigoriev I.V."/>
        </authorList>
    </citation>
    <scope>NUCLEOTIDE SEQUENCE [LARGE SCALE GENOMIC DNA]</scope>
    <source>
        <strain evidence="3">CBS 106.47</strain>
    </source>
</reference>
<evidence type="ECO:0000313" key="3">
    <source>
        <dbReference type="Proteomes" id="UP000184063"/>
    </source>
</evidence>
<gene>
    <name evidence="2" type="ORF">ASPFODRAFT_356717</name>
</gene>
<evidence type="ECO:0000313" key="2">
    <source>
        <dbReference type="EMBL" id="OJZ82437.1"/>
    </source>
</evidence>
<accession>A0A1M3T6P3</accession>